<evidence type="ECO:0000313" key="2">
    <source>
        <dbReference type="EMBL" id="HJF30190.1"/>
    </source>
</evidence>
<dbReference type="Pfam" id="PF06691">
    <property type="entry name" value="DUF1189"/>
    <property type="match status" value="1"/>
</dbReference>
<keyword evidence="1" id="KW-0812">Transmembrane</keyword>
<comment type="caution">
    <text evidence="2">The sequence shown here is derived from an EMBL/GenBank/DDBJ whole genome shotgun (WGS) entry which is preliminary data.</text>
</comment>
<accession>A0A921KB46</accession>
<feature type="transmembrane region" description="Helical" evidence="1">
    <location>
        <begin position="70"/>
        <end position="103"/>
    </location>
</feature>
<dbReference type="EMBL" id="DYWT01000003">
    <property type="protein sequence ID" value="HJF30190.1"/>
    <property type="molecule type" value="Genomic_DNA"/>
</dbReference>
<gene>
    <name evidence="2" type="ORF">K8V56_00195</name>
</gene>
<evidence type="ECO:0000256" key="1">
    <source>
        <dbReference type="SAM" id="Phobius"/>
    </source>
</evidence>
<sequence>MKFHQLVKAAIHEPKKLAAFRLLPIGKVFRYVFVFVALFTLLSFIRYIAGDAVLFDSSPELLEHGETIGGLIYPIAFLLQLVISTSYIFIRVSIFGYVGILLLKLMKRRGEYRHMWRTSAIAITIPILLTIGLDFLPGMKNVNTGITSIIHLVYIAAAAKYYPKIPQ</sequence>
<dbReference type="InterPro" id="IPR009574">
    <property type="entry name" value="DUF1189"/>
</dbReference>
<dbReference type="AlphaFoldDB" id="A0A921KB46"/>
<organism evidence="2 3">
    <name type="scientific">Sporosarcina psychrophila</name>
    <name type="common">Bacillus psychrophilus</name>
    <dbReference type="NCBI Taxonomy" id="1476"/>
    <lineage>
        <taxon>Bacteria</taxon>
        <taxon>Bacillati</taxon>
        <taxon>Bacillota</taxon>
        <taxon>Bacilli</taxon>
        <taxon>Bacillales</taxon>
        <taxon>Caryophanaceae</taxon>
        <taxon>Sporosarcina</taxon>
    </lineage>
</organism>
<keyword evidence="1" id="KW-0472">Membrane</keyword>
<feature type="transmembrane region" description="Helical" evidence="1">
    <location>
        <begin position="115"/>
        <end position="136"/>
    </location>
</feature>
<dbReference type="Proteomes" id="UP000698173">
    <property type="component" value="Unassembled WGS sequence"/>
</dbReference>
<proteinExistence type="predicted"/>
<reference evidence="2" key="2">
    <citation type="submission" date="2021-09" db="EMBL/GenBank/DDBJ databases">
        <authorList>
            <person name="Gilroy R."/>
        </authorList>
    </citation>
    <scope>NUCLEOTIDE SEQUENCE</scope>
    <source>
        <strain evidence="2">CHK171-7178</strain>
    </source>
</reference>
<evidence type="ECO:0000313" key="3">
    <source>
        <dbReference type="Proteomes" id="UP000698173"/>
    </source>
</evidence>
<keyword evidence="1" id="KW-1133">Transmembrane helix</keyword>
<feature type="transmembrane region" description="Helical" evidence="1">
    <location>
        <begin position="28"/>
        <end position="50"/>
    </location>
</feature>
<name>A0A921KB46_SPOPS</name>
<reference evidence="2" key="1">
    <citation type="journal article" date="2021" name="PeerJ">
        <title>Extensive microbial diversity within the chicken gut microbiome revealed by metagenomics and culture.</title>
        <authorList>
            <person name="Gilroy R."/>
            <person name="Ravi A."/>
            <person name="Getino M."/>
            <person name="Pursley I."/>
            <person name="Horton D.L."/>
            <person name="Alikhan N.F."/>
            <person name="Baker D."/>
            <person name="Gharbi K."/>
            <person name="Hall N."/>
            <person name="Watson M."/>
            <person name="Adriaenssens E.M."/>
            <person name="Foster-Nyarko E."/>
            <person name="Jarju S."/>
            <person name="Secka A."/>
            <person name="Antonio M."/>
            <person name="Oren A."/>
            <person name="Chaudhuri R.R."/>
            <person name="La Ragione R."/>
            <person name="Hildebrand F."/>
            <person name="Pallen M.J."/>
        </authorList>
    </citation>
    <scope>NUCLEOTIDE SEQUENCE</scope>
    <source>
        <strain evidence="2">CHK171-7178</strain>
    </source>
</reference>
<protein>
    <submittedName>
        <fullName evidence="2">DUF1189 domain-containing protein</fullName>
    </submittedName>
</protein>